<dbReference type="PANTHER" id="PTHR32309:SF13">
    <property type="entry name" value="FERRIC ENTEROBACTIN TRANSPORT PROTEIN FEPE"/>
    <property type="match status" value="1"/>
</dbReference>
<evidence type="ECO:0000256" key="2">
    <source>
        <dbReference type="ARBA" id="ARBA00006683"/>
    </source>
</evidence>
<feature type="transmembrane region" description="Helical" evidence="7">
    <location>
        <begin position="31"/>
        <end position="48"/>
    </location>
</feature>
<gene>
    <name evidence="9" type="ORF">BAVI_17132</name>
</gene>
<evidence type="ECO:0000256" key="7">
    <source>
        <dbReference type="SAM" id="Phobius"/>
    </source>
</evidence>
<evidence type="ECO:0000256" key="3">
    <source>
        <dbReference type="ARBA" id="ARBA00022475"/>
    </source>
</evidence>
<accession>A0AB94IKL3</accession>
<keyword evidence="3" id="KW-1003">Cell membrane</keyword>
<evidence type="ECO:0000313" key="9">
    <source>
        <dbReference type="EMBL" id="ETI67574.1"/>
    </source>
</evidence>
<name>A0AB94IKL3_9BACI</name>
<sequence length="252" mass="28212">MANFNDMNNLPKRKAKDINLKELFFVIKRRFWLIIVITVITTGLGAYYNHSHSNNTPLYQTSSRIFIGANTETRNTLQVIIKDSTVLDEVVKELGLPQSAEALFDQITVESVDNTQVVSISVIDSDPNRAAEIANKTAKVFIDGIPKIIPKIMDIKDVWFLSEAKVKLTPINQSQNQTKLVLIALIAGVGIGIGLIFLLDSLDDSIRSNHEVEEILGLPVLGRVSKMHKKNLKKKNIKQFELEVRGDTIGYK</sequence>
<dbReference type="EMBL" id="ALAN01000092">
    <property type="protein sequence ID" value="ETI67574.1"/>
    <property type="molecule type" value="Genomic_DNA"/>
</dbReference>
<dbReference type="AlphaFoldDB" id="A0AB94IKL3"/>
<feature type="domain" description="Polysaccharide chain length determinant N-terminal" evidence="8">
    <location>
        <begin position="17"/>
        <end position="77"/>
    </location>
</feature>
<evidence type="ECO:0000256" key="5">
    <source>
        <dbReference type="ARBA" id="ARBA00022989"/>
    </source>
</evidence>
<dbReference type="PANTHER" id="PTHR32309">
    <property type="entry name" value="TYROSINE-PROTEIN KINASE"/>
    <property type="match status" value="1"/>
</dbReference>
<dbReference type="InterPro" id="IPR003856">
    <property type="entry name" value="LPS_length_determ_N"/>
</dbReference>
<dbReference type="Pfam" id="PF02706">
    <property type="entry name" value="Wzz"/>
    <property type="match status" value="1"/>
</dbReference>
<keyword evidence="6 7" id="KW-0472">Membrane</keyword>
<keyword evidence="10" id="KW-1185">Reference proteome</keyword>
<comment type="subcellular location">
    <subcellularLocation>
        <location evidence="1">Cell membrane</location>
        <topology evidence="1">Multi-pass membrane protein</topology>
    </subcellularLocation>
</comment>
<organism evidence="9 10">
    <name type="scientific">Neobacillus vireti LMG 21834</name>
    <dbReference type="NCBI Taxonomy" id="1131730"/>
    <lineage>
        <taxon>Bacteria</taxon>
        <taxon>Bacillati</taxon>
        <taxon>Bacillota</taxon>
        <taxon>Bacilli</taxon>
        <taxon>Bacillales</taxon>
        <taxon>Bacillaceae</taxon>
        <taxon>Neobacillus</taxon>
    </lineage>
</organism>
<proteinExistence type="inferred from homology"/>
<dbReference type="GO" id="GO:0004713">
    <property type="term" value="F:protein tyrosine kinase activity"/>
    <property type="evidence" value="ECO:0007669"/>
    <property type="project" value="TreeGrafter"/>
</dbReference>
<dbReference type="RefSeq" id="WP_024029605.1">
    <property type="nucleotide sequence ID" value="NZ_ALAN01000092.1"/>
</dbReference>
<protein>
    <submittedName>
        <fullName evidence="9">Lipopolysaccharide biosynthesis protein</fullName>
    </submittedName>
</protein>
<dbReference type="GO" id="GO:0005886">
    <property type="term" value="C:plasma membrane"/>
    <property type="evidence" value="ECO:0007669"/>
    <property type="project" value="UniProtKB-SubCell"/>
</dbReference>
<keyword evidence="4 7" id="KW-0812">Transmembrane</keyword>
<reference evidence="9 10" key="1">
    <citation type="journal article" date="2014" name="Environ. Microbiol.">
        <title>The nitrate-ammonifying and nosZ-carrying bacterium Bacillus vireti is a potent source and sink for nitric and nitrous oxide under high nitrate conditions.</title>
        <authorList>
            <person name="Mania D."/>
            <person name="Heylen K."/>
            <person name="van Spanning R.J."/>
            <person name="Frostegard A."/>
        </authorList>
    </citation>
    <scope>NUCLEOTIDE SEQUENCE [LARGE SCALE GENOMIC DNA]</scope>
    <source>
        <strain evidence="9 10">LMG 21834</strain>
    </source>
</reference>
<dbReference type="InterPro" id="IPR050445">
    <property type="entry name" value="Bact_polysacc_biosynth/exp"/>
</dbReference>
<comment type="caution">
    <text evidence="9">The sequence shown here is derived from an EMBL/GenBank/DDBJ whole genome shotgun (WGS) entry which is preliminary data.</text>
</comment>
<evidence type="ECO:0000259" key="8">
    <source>
        <dbReference type="Pfam" id="PF02706"/>
    </source>
</evidence>
<dbReference type="Proteomes" id="UP000018877">
    <property type="component" value="Unassembled WGS sequence"/>
</dbReference>
<evidence type="ECO:0000313" key="10">
    <source>
        <dbReference type="Proteomes" id="UP000018877"/>
    </source>
</evidence>
<feature type="transmembrane region" description="Helical" evidence="7">
    <location>
        <begin position="180"/>
        <end position="199"/>
    </location>
</feature>
<evidence type="ECO:0000256" key="1">
    <source>
        <dbReference type="ARBA" id="ARBA00004651"/>
    </source>
</evidence>
<comment type="similarity">
    <text evidence="2">Belongs to the CpsC/CapA family.</text>
</comment>
<evidence type="ECO:0000256" key="6">
    <source>
        <dbReference type="ARBA" id="ARBA00023136"/>
    </source>
</evidence>
<evidence type="ECO:0000256" key="4">
    <source>
        <dbReference type="ARBA" id="ARBA00022692"/>
    </source>
</evidence>
<keyword evidence="5 7" id="KW-1133">Transmembrane helix</keyword>